<name>A0A6L6JI60_9RHOB</name>
<evidence type="ECO:0000313" key="1">
    <source>
        <dbReference type="EMBL" id="MTH79571.1"/>
    </source>
</evidence>
<proteinExistence type="predicted"/>
<dbReference type="AlphaFoldDB" id="A0A6L6JI60"/>
<comment type="caution">
    <text evidence="1">The sequence shown here is derived from an EMBL/GenBank/DDBJ whole genome shotgun (WGS) entry which is preliminary data.</text>
</comment>
<dbReference type="RefSeq" id="WP_155096924.1">
    <property type="nucleotide sequence ID" value="NZ_WMIE01000017.1"/>
</dbReference>
<keyword evidence="2" id="KW-1185">Reference proteome</keyword>
<protein>
    <submittedName>
        <fullName evidence="1">Uncharacterized protein</fullName>
    </submittedName>
</protein>
<dbReference type="Proteomes" id="UP000478183">
    <property type="component" value="Unassembled WGS sequence"/>
</dbReference>
<organism evidence="1 2">
    <name type="scientific">Paracoccus aestuariivivens</name>
    <dbReference type="NCBI Taxonomy" id="1820333"/>
    <lineage>
        <taxon>Bacteria</taxon>
        <taxon>Pseudomonadati</taxon>
        <taxon>Pseudomonadota</taxon>
        <taxon>Alphaproteobacteria</taxon>
        <taxon>Rhodobacterales</taxon>
        <taxon>Paracoccaceae</taxon>
        <taxon>Paracoccus</taxon>
    </lineage>
</organism>
<accession>A0A6L6JI60</accession>
<evidence type="ECO:0000313" key="2">
    <source>
        <dbReference type="Proteomes" id="UP000478183"/>
    </source>
</evidence>
<dbReference type="EMBL" id="WMIE01000017">
    <property type="protein sequence ID" value="MTH79571.1"/>
    <property type="molecule type" value="Genomic_DNA"/>
</dbReference>
<dbReference type="OrthoDB" id="7775299at2"/>
<gene>
    <name evidence="1" type="ORF">GL286_17800</name>
</gene>
<reference evidence="1 2" key="1">
    <citation type="submission" date="2019-11" db="EMBL/GenBank/DDBJ databases">
        <authorList>
            <person name="Dong K."/>
        </authorList>
    </citation>
    <scope>NUCLEOTIDE SEQUENCE [LARGE SCALE GENOMIC DNA]</scope>
    <source>
        <strain evidence="1 2">NBRC 111993</strain>
    </source>
</reference>
<sequence>MPLDSQTRADILTGITSAARALSELDAALHGPDLANLQGKVASVMATEIVLLRQLAAKLFGVDLPQDPVQITEALAKLKVEA</sequence>